<proteinExistence type="predicted"/>
<evidence type="ECO:0000313" key="3">
    <source>
        <dbReference type="Proteomes" id="UP000729402"/>
    </source>
</evidence>
<keyword evidence="3" id="KW-1185">Reference proteome</keyword>
<reference evidence="2" key="2">
    <citation type="submission" date="2021-02" db="EMBL/GenBank/DDBJ databases">
        <authorList>
            <person name="Kimball J.A."/>
            <person name="Haas M.W."/>
            <person name="Macchietto M."/>
            <person name="Kono T."/>
            <person name="Duquette J."/>
            <person name="Shao M."/>
        </authorList>
    </citation>
    <scope>NUCLEOTIDE SEQUENCE</scope>
    <source>
        <tissue evidence="2">Fresh leaf tissue</tissue>
    </source>
</reference>
<protein>
    <submittedName>
        <fullName evidence="2">Uncharacterized protein</fullName>
    </submittedName>
</protein>
<comment type="caution">
    <text evidence="2">The sequence shown here is derived from an EMBL/GenBank/DDBJ whole genome shotgun (WGS) entry which is preliminary data.</text>
</comment>
<dbReference type="Proteomes" id="UP000729402">
    <property type="component" value="Unassembled WGS sequence"/>
</dbReference>
<dbReference type="EMBL" id="JAAALK010000284">
    <property type="protein sequence ID" value="KAG8069336.1"/>
    <property type="molecule type" value="Genomic_DNA"/>
</dbReference>
<organism evidence="2 3">
    <name type="scientific">Zizania palustris</name>
    <name type="common">Northern wild rice</name>
    <dbReference type="NCBI Taxonomy" id="103762"/>
    <lineage>
        <taxon>Eukaryota</taxon>
        <taxon>Viridiplantae</taxon>
        <taxon>Streptophyta</taxon>
        <taxon>Embryophyta</taxon>
        <taxon>Tracheophyta</taxon>
        <taxon>Spermatophyta</taxon>
        <taxon>Magnoliopsida</taxon>
        <taxon>Liliopsida</taxon>
        <taxon>Poales</taxon>
        <taxon>Poaceae</taxon>
        <taxon>BOP clade</taxon>
        <taxon>Oryzoideae</taxon>
        <taxon>Oryzeae</taxon>
        <taxon>Zizaniinae</taxon>
        <taxon>Zizania</taxon>
    </lineage>
</organism>
<name>A0A8J5TA09_ZIZPA</name>
<feature type="region of interest" description="Disordered" evidence="1">
    <location>
        <begin position="101"/>
        <end position="136"/>
    </location>
</feature>
<evidence type="ECO:0000313" key="2">
    <source>
        <dbReference type="EMBL" id="KAG8069336.1"/>
    </source>
</evidence>
<dbReference type="AlphaFoldDB" id="A0A8J5TA09"/>
<reference evidence="2" key="1">
    <citation type="journal article" date="2021" name="bioRxiv">
        <title>Whole Genome Assembly and Annotation of Northern Wild Rice, Zizania palustris L., Supports a Whole Genome Duplication in the Zizania Genus.</title>
        <authorList>
            <person name="Haas M."/>
            <person name="Kono T."/>
            <person name="Macchietto M."/>
            <person name="Millas R."/>
            <person name="McGilp L."/>
            <person name="Shao M."/>
            <person name="Duquette J."/>
            <person name="Hirsch C.N."/>
            <person name="Kimball J."/>
        </authorList>
    </citation>
    <scope>NUCLEOTIDE SEQUENCE</scope>
    <source>
        <tissue evidence="2">Fresh leaf tissue</tissue>
    </source>
</reference>
<accession>A0A8J5TA09</accession>
<gene>
    <name evidence="2" type="ORF">GUJ93_ZPchr0005g15230</name>
</gene>
<sequence>MHATWQRGGTGEADGDRHHRCIGTSDDHGSCLVADWSGGGVDGSLGEMGTNMACRSGMAARRRVRRTPREAGVMLIGETDGSRRGRARLAVADRISGSLKPGATVPVEKGEGRRGEREVWAPGGADRQRYNSASISPHERKRLEGQQFGLKIYHI</sequence>
<evidence type="ECO:0000256" key="1">
    <source>
        <dbReference type="SAM" id="MobiDB-lite"/>
    </source>
</evidence>
<feature type="compositionally biased region" description="Basic and acidic residues" evidence="1">
    <location>
        <begin position="108"/>
        <end position="119"/>
    </location>
</feature>